<feature type="transmembrane region" description="Helical" evidence="2">
    <location>
        <begin position="12"/>
        <end position="34"/>
    </location>
</feature>
<keyword evidence="2" id="KW-1133">Transmembrane helix</keyword>
<protein>
    <recommendedName>
        <fullName evidence="3">DUF3638 domain-containing protein</fullName>
    </recommendedName>
</protein>
<evidence type="ECO:0000313" key="6">
    <source>
        <dbReference type="Proteomes" id="UP000039324"/>
    </source>
</evidence>
<dbReference type="OrthoDB" id="2684236at2759"/>
<feature type="coiled-coil region" evidence="1">
    <location>
        <begin position="2873"/>
        <end position="2900"/>
    </location>
</feature>
<dbReference type="Proteomes" id="UP000290189">
    <property type="component" value="Unassembled WGS sequence"/>
</dbReference>
<evidence type="ECO:0000313" key="4">
    <source>
        <dbReference type="EMBL" id="CEP01683.1"/>
    </source>
</evidence>
<dbReference type="EMBL" id="OVEO01000020">
    <property type="protein sequence ID" value="SPR02022.1"/>
    <property type="molecule type" value="Genomic_DNA"/>
</dbReference>
<dbReference type="Proteomes" id="UP000039324">
    <property type="component" value="Unassembled WGS sequence"/>
</dbReference>
<evidence type="ECO:0000256" key="2">
    <source>
        <dbReference type="SAM" id="Phobius"/>
    </source>
</evidence>
<keyword evidence="1" id="KW-0175">Coiled coil</keyword>
<dbReference type="Pfam" id="PF12340">
    <property type="entry name" value="DUF3638"/>
    <property type="match status" value="1"/>
</dbReference>
<sequence length="3196" mass="356236">MCRGFRLPAGTPIMRVYIIPAVVTFLSFVSFSLANFDPGPSADACDPVHDADVVSKARLADAFTHPLSTDERRRRLLSFATLVSRLPDGEFCSTAQDVLRQVAITTDDREASAMLAAGAAFILHRAHSIPCPCAGSLTHNDDARLHLLSSRLLASGGDPFEHASPDSLLKPIANFFGDTWALSLGVDGFVYSDALAFMHALLSRLPVEDVQAQRHQLAIAALFARMMERGGEVADSALFLAEFAKVLLVTSRDIVVPIGWVSTHEGHAMLMQIAYDDAATLTISVYNAGAGSDNTHAHVKHKDRINVVPVVKFVHVPLGDMLHDLDIVFQLFSMMTGPRAHIPTGQEQYSADDIYQRILFPLHQYHDASVLMPSTRFQQSGTCTMKSQLAYMQVSLGDRFRSVKEGLQRAALDLVTSVLDDTQLTIHQPHTWLFVLREVGRNVARRHLKHIDDHGRVAGGRVLNDDKFERVFRRVKQMVEGASMRVTIRKTTSIASSNDSHATISSFLDGPGVERIVRDSSDDYLSPEATLPSAFTTPLESTVSLRSLATAMEAHVVLNVPLVSTILSIPGHVLRPEHYSAMSKADADDVLTSITTIADGYVRRAFNHVSHWDSVLALNKLLIMMWRVMCRLDALVTDRGSVPLLSSLPMSNHNLCLLRHHKFLLSYDRSLVDHLDDMFDALGHPLDSCNTSTLLEENSMRNMMTEPMALRQWLQHVATRITTHENNLIRIPEDPTVSGFSNDVACIVYGELASGRLRYALPDTRSNGSLSTLSSFAASRVPVLIHWWTIIVVLLTTAERPVWRTVAGGPGVGNLPDDPQCPAEIVFPNPTFLSSAIPLKHRFATIGHFYSGPVYKSRTQHASNRFLRPRSLLWGPAESGTGLEVEWPALHESIRLVARASISQNRFLVSRHASAHRLTLTTMFRDQTRIPSILFAWQSGRLDVRNHTHQDMIDFALFQGPINTNGSLQDLCRRGSPLVDALLATARRAVDIIAPTTARDQRAILWLYALTFRVRSFLPRSDDECRIRRDLRLELENRVVQDRAVWSSLTIRSLAHAIIIFASSVDDDCPSGRDPDWLKHLLSWQGKRLTIYDFTDDDVDSGIAPDYGHIHHQADLFMADKLPRIVDDLNMLADGPALWTVLQQVRERRRAEFGAPCGNNYDEKDLVALASSLRWTCVNGAPFPVCAGSGQQGQCSFGLMWAEVRCRARDGSVLGVFAHQAAQMYGHRFLVSTLAIGRDPRVSIAKEYNNPPTFSVTPASTSFWTRLVLQMRNGKYLFEDGDPSAVVMHTKGAQYELVQHDARDSTRGTTFVWKQISDTSNVVLVTNDHLHPIERYSRASSSLSPVLYEFADPSTKTDFLARYGRAFVRVNNDVLDLQDGITAFDVFESETPSDCCHRVVFYKHIYMGAPLAFSSCSTPGSNDLVWEADPTFILDPDQRLHGIGKHTFIVVRQRGSNRVRAFAHALGFTRLVDVSRRQSDRMGVKVDVIVARERSDRILVAFCHLRDRRYALALSMLHSVHQLTPWTDDEFKLLDHMVNQHTDTVPEAIAVRTLVMFLDDDNLDLPGASKKVRPTRLMNANLLTTYYRVHGNLPIRFRLLAYNDLAGGRHDEWSRDNVILVRTRDQERRLLRRLFLNGPPDKGGSEFTEFQLAARMAWLANDHQPMYAEARVSSATWTFASSKVPVRKLDESRPETSWRQLYSVLHANPLAQGGDVFSDLGGLLDHADDNTVTLVRRRLFNWLFVATRGRLGSTISNSTSVQYFLQRMLYGTPRKGMPRWTLTPVTKLANDFPSDVCYSCFLDLDGMAQYPLPETLPDTVRPVQTAEDLFREFSQFELDLHRAMNANLRVLNTSQADATADAAEAMSMLQLTGVPEFERSRSNAVVLEAQRGAGRLREQSVRYELTAPATNIIVAVNGIASRLDALIEASDAAIRNIVRNGVPDRRHELFSQGLGADDQFEYQSLLHLLATSSPTLYKSRFPTLRDNDAVISQLHGALLRHVLLVVTRQHCLRIRRLVGAGDIQGAGAELAKTRMDPRAFKDIVSHPMIVVFELEANLRLRSDQCDDIVALLARRDSLSFQSMILQRLMAAGKTFVLGTLMALAKADGFHLSIMVPPAALFEQNSADMMVRSSAFFGQRARVITFSRRAEDFNEERLEALYETLVICIRNHQYVLMAPRTLHLLQNTYVDLVARQQASSSDPGTRASLHWLGQILRLLKERGAATFDEIDMTFDPKVEYNLATGDDIGADRLRVHFAASLFLHLSTSKLVDFSAREHSVDAKAYATTIQPRLVEWAADHISTSAHWASALKAGTSESSSMPDRDTLLRFLRSSGAEALEALPIGLSAIAKEHLAYVRVQLHLKVPFALQGNVNQHYGRSNLAGDPLPRPYVAANTPSETSEIASLWEIINRGAIMYLHSGLDREQAKAYVRWRKEKANLWEDPDFGEEGMQFKSLTSGALQLSTIDLDRDADRVREALRSPRPEVQAMLMDFVVEHILSKANVVQQQITGNVQDLGAMFHSLQGYSGTLENRFIFPDAIYSAPNAILLDAGANGQVLSRILHLGQDLLHVPDGPDPLAARILQAPSASPSTTALIDIGAHFKGIRNVDVAQDILQHLPNVRAVIFYDEASNQPRVLVGHSGGVDNRPLPGTDAATIQSVTGHSPIDSTAVFTYYDHRHITGSDVPQRIDASGVATISADTPLRDVLQGVMRMRKFLTTQKVQFVAFAGVPDVPAVLRHAQLVQFRQERKQNLQSVFQKVDAVVRDALLTKMYRTSVDSGEFEAMAKATSDGDAAVSSLFRRSQVETFLDQVVHEDALVTMRQLLDERRDALLNSDGVAAIFSDDERDALRDAIGSIVEGFPLLDELCPDNEPFDAGREQVQEQEQEQEQVQQKEQEVRVHDPEPEEAPLFTYRDEFLGQVQGVDGHAPLRRLNEIVRRIVRERAESMGTPAPDGVDRMIDDRIFVTNRFLQTRSRSTNGDDLVNKYRKTPFQVIVRISRRSPDLSVILASVEELNLVRELESSSALSTESMLVYTTTPSMVPSLREVPDDLSDVVRRLLVDVNLYHGALSVMNSDEWARARTDALDGTADAFRFYLRAVLYTNDFILESHRPEYVLSRWCPDHRGDNVSPSIEIPGAPYADPMAWRHRRQVPSRPRQGFQYGPNAGHSAFDLASVLGAGGDAAAEAMTGAAEAGAT</sequence>
<organism evidence="4 6">
    <name type="scientific">Plasmodiophora brassicae</name>
    <name type="common">Clubroot disease agent</name>
    <dbReference type="NCBI Taxonomy" id="37360"/>
    <lineage>
        <taxon>Eukaryota</taxon>
        <taxon>Sar</taxon>
        <taxon>Rhizaria</taxon>
        <taxon>Endomyxa</taxon>
        <taxon>Phytomyxea</taxon>
        <taxon>Plasmodiophorida</taxon>
        <taxon>Plasmodiophoridae</taxon>
        <taxon>Plasmodiophora</taxon>
    </lineage>
</organism>
<dbReference type="EMBL" id="CDSF01000115">
    <property type="protein sequence ID" value="CEP01683.1"/>
    <property type="molecule type" value="Genomic_DNA"/>
</dbReference>
<evidence type="ECO:0000313" key="7">
    <source>
        <dbReference type="Proteomes" id="UP000290189"/>
    </source>
</evidence>
<accession>A0A0G4J245</accession>
<keyword evidence="2" id="KW-0812">Transmembrane</keyword>
<evidence type="ECO:0000256" key="1">
    <source>
        <dbReference type="SAM" id="Coils"/>
    </source>
</evidence>
<feature type="domain" description="DUF3638" evidence="3">
    <location>
        <begin position="2044"/>
        <end position="2246"/>
    </location>
</feature>
<keyword evidence="6" id="KW-1185">Reference proteome</keyword>
<dbReference type="InterPro" id="IPR022099">
    <property type="entry name" value="DUF3638"/>
</dbReference>
<keyword evidence="2" id="KW-0472">Membrane</keyword>
<keyword evidence="5" id="KW-0496">Mitochondrion</keyword>
<evidence type="ECO:0000259" key="3">
    <source>
        <dbReference type="Pfam" id="PF12340"/>
    </source>
</evidence>
<geneLocation type="mitochondrion" evidence="5"/>
<evidence type="ECO:0000313" key="5">
    <source>
        <dbReference type="EMBL" id="SPR02022.1"/>
    </source>
</evidence>
<reference evidence="4 6" key="1">
    <citation type="submission" date="2015-02" db="EMBL/GenBank/DDBJ databases">
        <authorList>
            <person name="Chooi Y.-H."/>
        </authorList>
    </citation>
    <scope>NUCLEOTIDE SEQUENCE [LARGE SCALE GENOMIC DNA]</scope>
    <source>
        <strain evidence="4">E3</strain>
    </source>
</reference>
<proteinExistence type="predicted"/>
<gene>
    <name evidence="4" type="ORF">PBRA_008625</name>
    <name evidence="5" type="ORF">PLBR_LOCUS9237</name>
</gene>
<name>A0A0G4J245_PLABS</name>
<reference evidence="5 7" key="2">
    <citation type="submission" date="2018-03" db="EMBL/GenBank/DDBJ databases">
        <authorList>
            <person name="Fogelqvist J."/>
        </authorList>
    </citation>
    <scope>NUCLEOTIDE SEQUENCE [LARGE SCALE GENOMIC DNA]</scope>
</reference>